<protein>
    <submittedName>
        <fullName evidence="1">Uncharacterized protein</fullName>
    </submittedName>
</protein>
<reference evidence="1" key="1">
    <citation type="journal article" date="2020" name="Stud. Mycol.">
        <title>101 Dothideomycetes genomes: a test case for predicting lifestyles and emergence of pathogens.</title>
        <authorList>
            <person name="Haridas S."/>
            <person name="Albert R."/>
            <person name="Binder M."/>
            <person name="Bloem J."/>
            <person name="Labutti K."/>
            <person name="Salamov A."/>
            <person name="Andreopoulos B."/>
            <person name="Baker S."/>
            <person name="Barry K."/>
            <person name="Bills G."/>
            <person name="Bluhm B."/>
            <person name="Cannon C."/>
            <person name="Castanera R."/>
            <person name="Culley D."/>
            <person name="Daum C."/>
            <person name="Ezra D."/>
            <person name="Gonzalez J."/>
            <person name="Henrissat B."/>
            <person name="Kuo A."/>
            <person name="Liang C."/>
            <person name="Lipzen A."/>
            <person name="Lutzoni F."/>
            <person name="Magnuson J."/>
            <person name="Mondo S."/>
            <person name="Nolan M."/>
            <person name="Ohm R."/>
            <person name="Pangilinan J."/>
            <person name="Park H.-J."/>
            <person name="Ramirez L."/>
            <person name="Alfaro M."/>
            <person name="Sun H."/>
            <person name="Tritt A."/>
            <person name="Yoshinaga Y."/>
            <person name="Zwiers L.-H."/>
            <person name="Turgeon B."/>
            <person name="Goodwin S."/>
            <person name="Spatafora J."/>
            <person name="Crous P."/>
            <person name="Grigoriev I."/>
        </authorList>
    </citation>
    <scope>NUCLEOTIDE SEQUENCE</scope>
    <source>
        <strain evidence="1">SCOH1-5</strain>
    </source>
</reference>
<dbReference type="AlphaFoldDB" id="A0A6A6EZL8"/>
<evidence type="ECO:0000313" key="2">
    <source>
        <dbReference type="Proteomes" id="UP000799539"/>
    </source>
</evidence>
<keyword evidence="2" id="KW-1185">Reference proteome</keyword>
<dbReference type="Proteomes" id="UP000799539">
    <property type="component" value="Unassembled WGS sequence"/>
</dbReference>
<sequence length="505" mass="56716">MCSSHRRGRRSLDRGGRGKYLLKTQRWIPTAPGIKRASSLTHTAEEKFELLQLLHFSRAKCFAHLARKIRQLACHCASQNSGWAFITAIDVGRTSMLPDLGPNVSIHSQRQVNTESHDQTQLMISPNGCRDFSPLEAGTHSCSCGQPFESCALHLRYLAVFVPAPVDSKRSHFPCATPSFEPKITLFGILCDGRRDIFALGMAKGSLEGRDLFRDFYHLGDMVMDGNRRSAHTWESQQVISLPFLRHCKFCQHTSPKLNPGTRSPQDTQNQLQYSPSCCHQLFEARKSIRPNGRYAIDVYRRKAHLLLPSPSRGQFLLRTLRLLFLILSQCRLRASSGDNGCLIHGTVLGWEDWWDLPQDRPGMLDVCGMMAFVSSRSTLPKCAERMMSRDMGPSLVQSSSSPRLDLATHKSDYAPHCIKSLDHSQLMAASDPACPPTSILLLHKACKRVTPLVHARLALWSSRAICPTTWPLVFPLRHGLWCFPYDMAFGVPVPKLWPPDALPI</sequence>
<organism evidence="1 2">
    <name type="scientific">Cercospora zeae-maydis SCOH1-5</name>
    <dbReference type="NCBI Taxonomy" id="717836"/>
    <lineage>
        <taxon>Eukaryota</taxon>
        <taxon>Fungi</taxon>
        <taxon>Dikarya</taxon>
        <taxon>Ascomycota</taxon>
        <taxon>Pezizomycotina</taxon>
        <taxon>Dothideomycetes</taxon>
        <taxon>Dothideomycetidae</taxon>
        <taxon>Mycosphaerellales</taxon>
        <taxon>Mycosphaerellaceae</taxon>
        <taxon>Cercospora</taxon>
    </lineage>
</organism>
<proteinExistence type="predicted"/>
<dbReference type="EMBL" id="ML992720">
    <property type="protein sequence ID" value="KAF2206450.1"/>
    <property type="molecule type" value="Genomic_DNA"/>
</dbReference>
<accession>A0A6A6EZL8</accession>
<evidence type="ECO:0000313" key="1">
    <source>
        <dbReference type="EMBL" id="KAF2206450.1"/>
    </source>
</evidence>
<name>A0A6A6EZL8_9PEZI</name>
<gene>
    <name evidence="1" type="ORF">CERZMDRAFT_89283</name>
</gene>